<evidence type="ECO:0000256" key="6">
    <source>
        <dbReference type="ARBA" id="ARBA00022882"/>
    </source>
</evidence>
<keyword evidence="2" id="KW-0813">Transport</keyword>
<keyword evidence="10 12" id="KW-0472">Membrane</keyword>
<dbReference type="SUPFAM" id="SSF81324">
    <property type="entry name" value="Voltage-gated potassium channels"/>
    <property type="match status" value="1"/>
</dbReference>
<feature type="transmembrane region" description="Helical" evidence="12">
    <location>
        <begin position="150"/>
        <end position="171"/>
    </location>
</feature>
<keyword evidence="15" id="KW-1185">Reference proteome</keyword>
<keyword evidence="9" id="KW-0406">Ion transport</keyword>
<evidence type="ECO:0000259" key="13">
    <source>
        <dbReference type="Pfam" id="PF00520"/>
    </source>
</evidence>
<gene>
    <name evidence="14" type="ORF">EZV61_09320</name>
</gene>
<protein>
    <submittedName>
        <fullName evidence="14">Ion transporter</fullName>
    </submittedName>
</protein>
<evidence type="ECO:0000256" key="7">
    <source>
        <dbReference type="ARBA" id="ARBA00022958"/>
    </source>
</evidence>
<dbReference type="EMBL" id="SJXE01000003">
    <property type="protein sequence ID" value="TCI03729.1"/>
    <property type="molecule type" value="Genomic_DNA"/>
</dbReference>
<dbReference type="Proteomes" id="UP000292554">
    <property type="component" value="Unassembled WGS sequence"/>
</dbReference>
<dbReference type="PRINTS" id="PR00169">
    <property type="entry name" value="KCHANNEL"/>
</dbReference>
<evidence type="ECO:0000256" key="10">
    <source>
        <dbReference type="ARBA" id="ARBA00023136"/>
    </source>
</evidence>
<evidence type="ECO:0000313" key="15">
    <source>
        <dbReference type="Proteomes" id="UP000292554"/>
    </source>
</evidence>
<evidence type="ECO:0000256" key="11">
    <source>
        <dbReference type="ARBA" id="ARBA00023303"/>
    </source>
</evidence>
<dbReference type="RefSeq" id="WP_131415202.1">
    <property type="nucleotide sequence ID" value="NZ_SJXE01000003.1"/>
</dbReference>
<name>A0ABY2ALC8_9GAMM</name>
<keyword evidence="8 12" id="KW-1133">Transmembrane helix</keyword>
<feature type="transmembrane region" description="Helical" evidence="12">
    <location>
        <begin position="97"/>
        <end position="118"/>
    </location>
</feature>
<evidence type="ECO:0000256" key="8">
    <source>
        <dbReference type="ARBA" id="ARBA00022989"/>
    </source>
</evidence>
<keyword evidence="11" id="KW-0407">Ion channel</keyword>
<dbReference type="InterPro" id="IPR028325">
    <property type="entry name" value="VG_K_chnl"/>
</dbReference>
<feature type="transmembrane region" description="Helical" evidence="12">
    <location>
        <begin position="24"/>
        <end position="42"/>
    </location>
</feature>
<evidence type="ECO:0000256" key="1">
    <source>
        <dbReference type="ARBA" id="ARBA00004141"/>
    </source>
</evidence>
<keyword evidence="7" id="KW-0630">Potassium</keyword>
<reference evidence="14 15" key="1">
    <citation type="submission" date="2019-02" db="EMBL/GenBank/DDBJ databases">
        <title>Corallincola luteus sp. nov., a marine bacterium isolated from surface sediment of Bohai Sea in China.</title>
        <authorList>
            <person name="Ren Q."/>
        </authorList>
    </citation>
    <scope>NUCLEOTIDE SEQUENCE [LARGE SCALE GENOMIC DNA]</scope>
    <source>
        <strain evidence="14 15">DASS28</strain>
    </source>
</reference>
<feature type="domain" description="Ion transport" evidence="13">
    <location>
        <begin position="23"/>
        <end position="235"/>
    </location>
</feature>
<feature type="transmembrane region" description="Helical" evidence="12">
    <location>
        <begin position="209"/>
        <end position="231"/>
    </location>
</feature>
<sequence length="279" mass="30877">MNLQSARTQLFEIIFGTQTRAGRYYDISLIIAILLSVVVVVIDSVEGFSGEFESVLWSLEWGFTLLFTAEYLLRLWISPKPLAYARSFFGVVDLLAVLPSYLALLVAGAQYLLLIRLLRVLRIFRVLKLVRYLGEANVLIRSLVQSKRKILVFFLSVGVLIVLFGALMFAIEGPEHGFTSIPISIYWAVVTLTTVGYGDISPQTPLGQAVAALVMLTGYAILAVPTGIVTAELSTEILRQRSLTRCTQCERGGHEADAEFCKFCGSELPEPLIKDNPHS</sequence>
<dbReference type="Gene3D" id="1.20.120.350">
    <property type="entry name" value="Voltage-gated potassium channels. Chain C"/>
    <property type="match status" value="1"/>
</dbReference>
<proteinExistence type="predicted"/>
<evidence type="ECO:0000256" key="12">
    <source>
        <dbReference type="SAM" id="Phobius"/>
    </source>
</evidence>
<keyword evidence="3" id="KW-0633">Potassium transport</keyword>
<keyword evidence="4 12" id="KW-0812">Transmembrane</keyword>
<evidence type="ECO:0000256" key="4">
    <source>
        <dbReference type="ARBA" id="ARBA00022692"/>
    </source>
</evidence>
<comment type="subcellular location">
    <subcellularLocation>
        <location evidence="1">Membrane</location>
        <topology evidence="1">Multi-pass membrane protein</topology>
    </subcellularLocation>
</comment>
<dbReference type="Pfam" id="PF00520">
    <property type="entry name" value="Ion_trans"/>
    <property type="match status" value="1"/>
</dbReference>
<evidence type="ECO:0000313" key="14">
    <source>
        <dbReference type="EMBL" id="TCI03729.1"/>
    </source>
</evidence>
<dbReference type="Gene3D" id="1.10.287.70">
    <property type="match status" value="1"/>
</dbReference>
<keyword evidence="5" id="KW-0631">Potassium channel</keyword>
<comment type="caution">
    <text evidence="14">The sequence shown here is derived from an EMBL/GenBank/DDBJ whole genome shotgun (WGS) entry which is preliminary data.</text>
</comment>
<organism evidence="14 15">
    <name type="scientific">Corallincola luteus</name>
    <dbReference type="NCBI Taxonomy" id="1775177"/>
    <lineage>
        <taxon>Bacteria</taxon>
        <taxon>Pseudomonadati</taxon>
        <taxon>Pseudomonadota</taxon>
        <taxon>Gammaproteobacteria</taxon>
        <taxon>Alteromonadales</taxon>
        <taxon>Psychromonadaceae</taxon>
        <taxon>Corallincola</taxon>
    </lineage>
</organism>
<evidence type="ECO:0000256" key="5">
    <source>
        <dbReference type="ARBA" id="ARBA00022826"/>
    </source>
</evidence>
<evidence type="ECO:0000256" key="3">
    <source>
        <dbReference type="ARBA" id="ARBA00022538"/>
    </source>
</evidence>
<dbReference type="InterPro" id="IPR027359">
    <property type="entry name" value="Volt_channel_dom_sf"/>
</dbReference>
<dbReference type="PANTHER" id="PTHR11537:SF254">
    <property type="entry name" value="POTASSIUM VOLTAGE-GATED CHANNEL PROTEIN SHAB"/>
    <property type="match status" value="1"/>
</dbReference>
<keyword evidence="6" id="KW-0851">Voltage-gated channel</keyword>
<accession>A0ABY2ALC8</accession>
<evidence type="ECO:0000256" key="2">
    <source>
        <dbReference type="ARBA" id="ARBA00022448"/>
    </source>
</evidence>
<dbReference type="PANTHER" id="PTHR11537">
    <property type="entry name" value="VOLTAGE-GATED POTASSIUM CHANNEL"/>
    <property type="match status" value="1"/>
</dbReference>
<evidence type="ECO:0000256" key="9">
    <source>
        <dbReference type="ARBA" id="ARBA00023065"/>
    </source>
</evidence>
<dbReference type="InterPro" id="IPR005821">
    <property type="entry name" value="Ion_trans_dom"/>
</dbReference>